<reference evidence="2 3" key="1">
    <citation type="submission" date="2018-10" db="EMBL/GenBank/DDBJ databases">
        <title>Transmission dynamics of multidrug resistant bacteria on intensive care unit surfaces.</title>
        <authorList>
            <person name="D'Souza A.W."/>
            <person name="Potter R.F."/>
            <person name="Wallace M."/>
            <person name="Shupe A."/>
            <person name="Patel S."/>
            <person name="Sun S."/>
            <person name="Gul D."/>
            <person name="Kwon J.H."/>
            <person name="Andleeb S."/>
            <person name="Burnham C.-A.D."/>
            <person name="Dantas G."/>
        </authorList>
    </citation>
    <scope>NUCLEOTIDE SEQUENCE [LARGE SCALE GENOMIC DNA]</scope>
    <source>
        <strain evidence="2 3">WF_348</strain>
    </source>
</reference>
<evidence type="ECO:0000313" key="2">
    <source>
        <dbReference type="EMBL" id="RRT86546.1"/>
    </source>
</evidence>
<evidence type="ECO:0000313" key="3">
    <source>
        <dbReference type="Proteomes" id="UP000267844"/>
    </source>
</evidence>
<evidence type="ECO:0000256" key="1">
    <source>
        <dbReference type="SAM" id="SignalP"/>
    </source>
</evidence>
<feature type="chain" id="PRO_5018525688" evidence="1">
    <location>
        <begin position="25"/>
        <end position="89"/>
    </location>
</feature>
<dbReference type="RefSeq" id="WP_125350859.1">
    <property type="nucleotide sequence ID" value="NZ_RHPN01000082.1"/>
</dbReference>
<dbReference type="AlphaFoldDB" id="A0A3R8TMJ2"/>
<name>A0A3R8TMJ2_9FLAO</name>
<keyword evidence="1" id="KW-0732">Signal</keyword>
<accession>A0A3R8TMJ2</accession>
<proteinExistence type="predicted"/>
<sequence>MKTRFLNKILPLGVGMMAVAFAFATEGKSSTKDESSTLYIYDNLECKEVSTECDNVQIFPCTFSGKQVHLIKDSQTSCNVELYNSFQMD</sequence>
<dbReference type="Proteomes" id="UP000267844">
    <property type="component" value="Unassembled WGS sequence"/>
</dbReference>
<protein>
    <submittedName>
        <fullName evidence="2">Uncharacterized protein</fullName>
    </submittedName>
</protein>
<comment type="caution">
    <text evidence="2">The sequence shown here is derived from an EMBL/GenBank/DDBJ whole genome shotgun (WGS) entry which is preliminary data.</text>
</comment>
<feature type="signal peptide" evidence="1">
    <location>
        <begin position="1"/>
        <end position="24"/>
    </location>
</feature>
<dbReference type="InterPro" id="IPR045391">
    <property type="entry name" value="DUF6520"/>
</dbReference>
<organism evidence="2 3">
    <name type="scientific">Empedobacter falsenii</name>
    <dbReference type="NCBI Taxonomy" id="343874"/>
    <lineage>
        <taxon>Bacteria</taxon>
        <taxon>Pseudomonadati</taxon>
        <taxon>Bacteroidota</taxon>
        <taxon>Flavobacteriia</taxon>
        <taxon>Flavobacteriales</taxon>
        <taxon>Weeksellaceae</taxon>
        <taxon>Empedobacter</taxon>
    </lineage>
</organism>
<dbReference type="Pfam" id="PF20130">
    <property type="entry name" value="DUF6520"/>
    <property type="match status" value="1"/>
</dbReference>
<gene>
    <name evidence="2" type="ORF">EGI89_15415</name>
</gene>
<dbReference type="EMBL" id="RHPO01000081">
    <property type="protein sequence ID" value="RRT86546.1"/>
    <property type="molecule type" value="Genomic_DNA"/>
</dbReference>